<keyword evidence="3" id="KW-1185">Reference proteome</keyword>
<evidence type="ECO:0000256" key="1">
    <source>
        <dbReference type="SAM" id="MobiDB-lite"/>
    </source>
</evidence>
<organism evidence="2 3">
    <name type="scientific">Biomphalaria pfeifferi</name>
    <name type="common">Bloodfluke planorb</name>
    <name type="synonym">Freshwater snail</name>
    <dbReference type="NCBI Taxonomy" id="112525"/>
    <lineage>
        <taxon>Eukaryota</taxon>
        <taxon>Metazoa</taxon>
        <taxon>Spiralia</taxon>
        <taxon>Lophotrochozoa</taxon>
        <taxon>Mollusca</taxon>
        <taxon>Gastropoda</taxon>
        <taxon>Heterobranchia</taxon>
        <taxon>Euthyneura</taxon>
        <taxon>Panpulmonata</taxon>
        <taxon>Hygrophila</taxon>
        <taxon>Lymnaeoidea</taxon>
        <taxon>Planorbidae</taxon>
        <taxon>Biomphalaria</taxon>
    </lineage>
</organism>
<gene>
    <name evidence="2" type="ORF">Bpfe_002016</name>
</gene>
<feature type="non-terminal residue" evidence="2">
    <location>
        <position position="1"/>
    </location>
</feature>
<sequence>PFHSGHISGLSQATAHSTQATSPDSHRPQPIPLRPHLRTLTGHSPFHSGHISGLSQATAHSTQVTSPDSHRFKVRASQGRTTPAAHLYSSGAFVLSIMIFMMPPCLSQD</sequence>
<dbReference type="AlphaFoldDB" id="A0AAD8C7X8"/>
<evidence type="ECO:0000313" key="3">
    <source>
        <dbReference type="Proteomes" id="UP001233172"/>
    </source>
</evidence>
<reference evidence="2" key="2">
    <citation type="submission" date="2023-04" db="EMBL/GenBank/DDBJ databases">
        <authorList>
            <person name="Bu L."/>
            <person name="Lu L."/>
            <person name="Laidemitt M.R."/>
            <person name="Zhang S.M."/>
            <person name="Mutuku M."/>
            <person name="Mkoji G."/>
            <person name="Steinauer M."/>
            <person name="Loker E.S."/>
        </authorList>
    </citation>
    <scope>NUCLEOTIDE SEQUENCE</scope>
    <source>
        <strain evidence="2">KasaAsao</strain>
        <tissue evidence="2">Whole Snail</tissue>
    </source>
</reference>
<accession>A0AAD8C7X8</accession>
<protein>
    <submittedName>
        <fullName evidence="2">Uncharacterized protein</fullName>
    </submittedName>
</protein>
<evidence type="ECO:0000313" key="2">
    <source>
        <dbReference type="EMBL" id="KAK0068081.1"/>
    </source>
</evidence>
<feature type="region of interest" description="Disordered" evidence="1">
    <location>
        <begin position="1"/>
        <end position="81"/>
    </location>
</feature>
<feature type="compositionally biased region" description="Polar residues" evidence="1">
    <location>
        <begin position="9"/>
        <end position="23"/>
    </location>
</feature>
<proteinExistence type="predicted"/>
<comment type="caution">
    <text evidence="2">The sequence shown here is derived from an EMBL/GenBank/DDBJ whole genome shotgun (WGS) entry which is preliminary data.</text>
</comment>
<feature type="compositionally biased region" description="Polar residues" evidence="1">
    <location>
        <begin position="53"/>
        <end position="67"/>
    </location>
</feature>
<reference evidence="2" key="1">
    <citation type="journal article" date="2023" name="PLoS Negl. Trop. Dis.">
        <title>A genome sequence for Biomphalaria pfeifferi, the major vector snail for the human-infecting parasite Schistosoma mansoni.</title>
        <authorList>
            <person name="Bu L."/>
            <person name="Lu L."/>
            <person name="Laidemitt M.R."/>
            <person name="Zhang S.M."/>
            <person name="Mutuku M."/>
            <person name="Mkoji G."/>
            <person name="Steinauer M."/>
            <person name="Loker E.S."/>
        </authorList>
    </citation>
    <scope>NUCLEOTIDE SEQUENCE</scope>
    <source>
        <strain evidence="2">KasaAsao</strain>
    </source>
</reference>
<dbReference type="EMBL" id="JASAOG010000005">
    <property type="protein sequence ID" value="KAK0068081.1"/>
    <property type="molecule type" value="Genomic_DNA"/>
</dbReference>
<name>A0AAD8C7X8_BIOPF</name>
<dbReference type="Proteomes" id="UP001233172">
    <property type="component" value="Unassembled WGS sequence"/>
</dbReference>